<dbReference type="EMBL" id="PGCK01000005">
    <property type="protein sequence ID" value="MCD1294921.1"/>
    <property type="molecule type" value="Genomic_DNA"/>
</dbReference>
<dbReference type="Gene3D" id="3.40.120.10">
    <property type="entry name" value="Alpha-D-Glucose-1,6-Bisphosphate, subunit A, domain 3"/>
    <property type="match status" value="3"/>
</dbReference>
<dbReference type="CDD" id="cd03087">
    <property type="entry name" value="PGM_like1"/>
    <property type="match status" value="1"/>
</dbReference>
<evidence type="ECO:0000256" key="7">
    <source>
        <dbReference type="RuleBase" id="RU004326"/>
    </source>
</evidence>
<dbReference type="InterPro" id="IPR005841">
    <property type="entry name" value="Alpha-D-phosphohexomutase_SF"/>
</dbReference>
<keyword evidence="5 7" id="KW-0460">Magnesium</keyword>
<dbReference type="InterPro" id="IPR024086">
    <property type="entry name" value="GlmM_arc-type"/>
</dbReference>
<dbReference type="InterPro" id="IPR016066">
    <property type="entry name" value="A-D-PHexomutase_CS"/>
</dbReference>
<feature type="domain" description="Alpha-D-phosphohexomutase alpha/beta/alpha" evidence="10">
    <location>
        <begin position="147"/>
        <end position="241"/>
    </location>
</feature>
<dbReference type="Pfam" id="PF00408">
    <property type="entry name" value="PGM_PMM_IV"/>
    <property type="match status" value="1"/>
</dbReference>
<dbReference type="SUPFAM" id="SSF53738">
    <property type="entry name" value="Phosphoglucomutase, first 3 domains"/>
    <property type="match status" value="3"/>
</dbReference>
<comment type="similarity">
    <text evidence="2 7">Belongs to the phosphohexose mutase family.</text>
</comment>
<dbReference type="InterPro" id="IPR005845">
    <property type="entry name" value="A-D-PHexomutase_a/b/a-II"/>
</dbReference>
<accession>A0AAP2RDR0</accession>
<dbReference type="Gene3D" id="3.30.310.50">
    <property type="entry name" value="Alpha-D-phosphohexomutase, C-terminal domain"/>
    <property type="match status" value="1"/>
</dbReference>
<evidence type="ECO:0000256" key="4">
    <source>
        <dbReference type="ARBA" id="ARBA00022723"/>
    </source>
</evidence>
<evidence type="ECO:0000256" key="3">
    <source>
        <dbReference type="ARBA" id="ARBA00022553"/>
    </source>
</evidence>
<dbReference type="Pfam" id="PF02880">
    <property type="entry name" value="PGM_PMM_III"/>
    <property type="match status" value="1"/>
</dbReference>
<sequence length="440" mass="47647">MVLFGSSGIRGVVNELMTPDLALKAGKALGLTHKSVVIGHDPRTSSQMIENALAAGLQASGSRVTRIGLVSTPTLAYSARNYDCGVMVTASHNPSEYNGLKFWNPDGMAFSLKQQEELESLIYSDIKGVSWRSTGYEVTRHDAIFDHIDAILKDVEKCSLKVVVDCGCGAGSTISPYVLREMGCKVIALNAQPDGFFPARDPEPIEENLHVLKEAVKASGADLGIAHDGDADRMMAVDDRGKFVTGDELLAYFSRFEVKSSLVCPVDASMMVERSAPEARIYKTRIGDAFVSEEVRRMGADFGGETSGTWIFPRISYCPDGIYAAAKLVELVSKNGKLSEAIVSLPRYPLKRGGIKFAHGLDKASIMGGIKAEIDLTKPASINTLDGIRADYDGGWVLVRPSGTEPKIRITAEAENSERAESLYARAESIVKRCIDPCRQ</sequence>
<keyword evidence="6" id="KW-0413">Isomerase</keyword>
<dbReference type="PANTHER" id="PTHR43771">
    <property type="entry name" value="PHOSPHOMANNOMUTASE"/>
    <property type="match status" value="1"/>
</dbReference>
<evidence type="ECO:0000313" key="12">
    <source>
        <dbReference type="EMBL" id="MCD1294921.1"/>
    </source>
</evidence>
<evidence type="ECO:0000259" key="10">
    <source>
        <dbReference type="Pfam" id="PF02879"/>
    </source>
</evidence>
<dbReference type="FunFam" id="3.40.120.10:FF:000003">
    <property type="entry name" value="Phosphoglucosamine mutase"/>
    <property type="match status" value="1"/>
</dbReference>
<evidence type="ECO:0000259" key="9">
    <source>
        <dbReference type="Pfam" id="PF02878"/>
    </source>
</evidence>
<keyword evidence="3" id="KW-0597">Phosphoprotein</keyword>
<proteinExistence type="inferred from homology"/>
<dbReference type="SUPFAM" id="SSF55957">
    <property type="entry name" value="Phosphoglucomutase, C-terminal domain"/>
    <property type="match status" value="1"/>
</dbReference>
<keyword evidence="4 7" id="KW-0479">Metal-binding</keyword>
<dbReference type="GO" id="GO:0008966">
    <property type="term" value="F:phosphoglucosamine mutase activity"/>
    <property type="evidence" value="ECO:0007669"/>
    <property type="project" value="InterPro"/>
</dbReference>
<dbReference type="Pfam" id="PF02878">
    <property type="entry name" value="PGM_PMM_I"/>
    <property type="match status" value="1"/>
</dbReference>
<dbReference type="InterPro" id="IPR005843">
    <property type="entry name" value="A-D-PHexomutase_C"/>
</dbReference>
<reference evidence="12 13" key="1">
    <citation type="submission" date="2017-11" db="EMBL/GenBank/DDBJ databases">
        <title>Isolation and Characterization of Family Methanocellaceae Species from Potential Methane Hydrate Area Offshore Southwestern Taiwan.</title>
        <authorList>
            <person name="Zhang W.-L."/>
            <person name="Chen W.-C."/>
            <person name="Lai M.-C."/>
            <person name="Chen S.-C."/>
        </authorList>
    </citation>
    <scope>NUCLEOTIDE SEQUENCE [LARGE SCALE GENOMIC DNA]</scope>
    <source>
        <strain evidence="12 13">CWC-04</strain>
    </source>
</reference>
<dbReference type="NCBIfam" id="TIGR03990">
    <property type="entry name" value="Arch_GlmM"/>
    <property type="match status" value="1"/>
</dbReference>
<evidence type="ECO:0000256" key="1">
    <source>
        <dbReference type="ARBA" id="ARBA00001946"/>
    </source>
</evidence>
<dbReference type="Pfam" id="PF02879">
    <property type="entry name" value="PGM_PMM_II"/>
    <property type="match status" value="1"/>
</dbReference>
<dbReference type="Proteomes" id="UP001320159">
    <property type="component" value="Unassembled WGS sequence"/>
</dbReference>
<comment type="cofactor">
    <cofactor evidence="1">
        <name>Mg(2+)</name>
        <dbReference type="ChEBI" id="CHEBI:18420"/>
    </cofactor>
</comment>
<dbReference type="PANTHER" id="PTHR43771:SF1">
    <property type="entry name" value="PHOSPHOMANNOMUTASE"/>
    <property type="match status" value="1"/>
</dbReference>
<dbReference type="InterPro" id="IPR016055">
    <property type="entry name" value="A-D-PHexomutase_a/b/a-I/II/III"/>
</dbReference>
<evidence type="ECO:0000259" key="11">
    <source>
        <dbReference type="Pfam" id="PF02880"/>
    </source>
</evidence>
<dbReference type="FunFam" id="3.40.120.10:FF:000001">
    <property type="entry name" value="Phosphoglucosamine mutase"/>
    <property type="match status" value="1"/>
</dbReference>
<feature type="domain" description="Alpha-D-phosphohexomutase C-terminal" evidence="8">
    <location>
        <begin position="384"/>
        <end position="424"/>
    </location>
</feature>
<dbReference type="GO" id="GO:0005975">
    <property type="term" value="P:carbohydrate metabolic process"/>
    <property type="evidence" value="ECO:0007669"/>
    <property type="project" value="InterPro"/>
</dbReference>
<feature type="domain" description="Alpha-D-phosphohexomutase alpha/beta/alpha" evidence="9">
    <location>
        <begin position="2"/>
        <end position="122"/>
    </location>
</feature>
<keyword evidence="13" id="KW-1185">Reference proteome</keyword>
<organism evidence="12 13">
    <name type="scientific">Methanooceanicella nereidis</name>
    <dbReference type="NCBI Taxonomy" id="2052831"/>
    <lineage>
        <taxon>Archaea</taxon>
        <taxon>Methanobacteriati</taxon>
        <taxon>Methanobacteriota</taxon>
        <taxon>Stenosarchaea group</taxon>
        <taxon>Methanomicrobia</taxon>
        <taxon>Methanocellales</taxon>
        <taxon>Methanocellaceae</taxon>
        <taxon>Methanooceanicella</taxon>
    </lineage>
</organism>
<evidence type="ECO:0000259" key="8">
    <source>
        <dbReference type="Pfam" id="PF00408"/>
    </source>
</evidence>
<evidence type="ECO:0000256" key="5">
    <source>
        <dbReference type="ARBA" id="ARBA00022842"/>
    </source>
</evidence>
<comment type="caution">
    <text evidence="12">The sequence shown here is derived from an EMBL/GenBank/DDBJ whole genome shotgun (WGS) entry which is preliminary data.</text>
</comment>
<protein>
    <submittedName>
        <fullName evidence="12">Phosphoglucosamine mutase</fullName>
    </submittedName>
</protein>
<dbReference type="RefSeq" id="WP_230741754.1">
    <property type="nucleotide sequence ID" value="NZ_PGCK01000005.1"/>
</dbReference>
<evidence type="ECO:0000256" key="2">
    <source>
        <dbReference type="ARBA" id="ARBA00010231"/>
    </source>
</evidence>
<name>A0AAP2RDR0_9EURY</name>
<gene>
    <name evidence="12" type="primary">glmM</name>
    <name evidence="12" type="ORF">CUJ83_07910</name>
</gene>
<dbReference type="InterPro" id="IPR005846">
    <property type="entry name" value="A-D-PHexomutase_a/b/a-III"/>
</dbReference>
<feature type="domain" description="Alpha-D-phosphohexomutase alpha/beta/alpha" evidence="11">
    <location>
        <begin position="246"/>
        <end position="344"/>
    </location>
</feature>
<dbReference type="InterPro" id="IPR005844">
    <property type="entry name" value="A-D-PHexomutase_a/b/a-I"/>
</dbReference>
<dbReference type="AlphaFoldDB" id="A0AAP2RDR0"/>
<dbReference type="GO" id="GO:0000287">
    <property type="term" value="F:magnesium ion binding"/>
    <property type="evidence" value="ECO:0007669"/>
    <property type="project" value="InterPro"/>
</dbReference>
<dbReference type="InterPro" id="IPR036900">
    <property type="entry name" value="A-D-PHexomutase_C_sf"/>
</dbReference>
<dbReference type="PRINTS" id="PR00509">
    <property type="entry name" value="PGMPMM"/>
</dbReference>
<evidence type="ECO:0000313" key="13">
    <source>
        <dbReference type="Proteomes" id="UP001320159"/>
    </source>
</evidence>
<dbReference type="PROSITE" id="PS00710">
    <property type="entry name" value="PGM_PMM"/>
    <property type="match status" value="1"/>
</dbReference>
<evidence type="ECO:0000256" key="6">
    <source>
        <dbReference type="ARBA" id="ARBA00023235"/>
    </source>
</evidence>